<dbReference type="RefSeq" id="WP_094515090.1">
    <property type="nucleotide sequence ID" value="NZ_JBHEEP010000012.1"/>
</dbReference>
<dbReference type="InterPro" id="IPR002347">
    <property type="entry name" value="SDR_fam"/>
</dbReference>
<reference evidence="5 6" key="1">
    <citation type="submission" date="2017-07" db="EMBL/GenBank/DDBJ databases">
        <title>Draft genome of Ochrobactrum lupini type strain LUP21.</title>
        <authorList>
            <person name="Krzyzanowska D.M."/>
            <person name="Jafra S."/>
        </authorList>
    </citation>
    <scope>NUCLEOTIDE SEQUENCE [LARGE SCALE GENOMIC DNA]</scope>
    <source>
        <strain evidence="5 6">LUP21</strain>
    </source>
</reference>
<evidence type="ECO:0000313" key="5">
    <source>
        <dbReference type="EMBL" id="OYR26635.1"/>
    </source>
</evidence>
<evidence type="ECO:0000256" key="3">
    <source>
        <dbReference type="RuleBase" id="RU000363"/>
    </source>
</evidence>
<dbReference type="EMBL" id="NNRN01000054">
    <property type="protein sequence ID" value="OYR26635.1"/>
    <property type="molecule type" value="Genomic_DNA"/>
</dbReference>
<comment type="similarity">
    <text evidence="1 3">Belongs to the short-chain dehydrogenases/reductases (SDR) family.</text>
</comment>
<evidence type="ECO:0000313" key="7">
    <source>
        <dbReference type="Proteomes" id="UP000435957"/>
    </source>
</evidence>
<accession>A0A256GHK7</accession>
<evidence type="ECO:0000256" key="2">
    <source>
        <dbReference type="ARBA" id="ARBA00023002"/>
    </source>
</evidence>
<dbReference type="PROSITE" id="PS00061">
    <property type="entry name" value="ADH_SHORT"/>
    <property type="match status" value="1"/>
</dbReference>
<comment type="caution">
    <text evidence="5">The sequence shown here is derived from an EMBL/GenBank/DDBJ whole genome shotgun (WGS) entry which is preliminary data.</text>
</comment>
<protein>
    <submittedName>
        <fullName evidence="5">Putative blue fluorescent protein</fullName>
    </submittedName>
    <submittedName>
        <fullName evidence="4">SDR family oxidoreductase</fullName>
    </submittedName>
</protein>
<evidence type="ECO:0000313" key="6">
    <source>
        <dbReference type="Proteomes" id="UP000216363"/>
    </source>
</evidence>
<proteinExistence type="inferred from homology"/>
<dbReference type="InterPro" id="IPR020904">
    <property type="entry name" value="Sc_DH/Rdtase_CS"/>
</dbReference>
<name>A0A256GHK7_9HYPH</name>
<dbReference type="AlphaFoldDB" id="A0A256GHK7"/>
<dbReference type="PRINTS" id="PR00080">
    <property type="entry name" value="SDRFAMILY"/>
</dbReference>
<dbReference type="GO" id="GO:0016616">
    <property type="term" value="F:oxidoreductase activity, acting on the CH-OH group of donors, NAD or NADP as acceptor"/>
    <property type="evidence" value="ECO:0007669"/>
    <property type="project" value="UniProtKB-ARBA"/>
</dbReference>
<keyword evidence="7" id="KW-1185">Reference proteome</keyword>
<dbReference type="PANTHER" id="PTHR43115">
    <property type="entry name" value="DEHYDROGENASE/REDUCTASE SDR FAMILY MEMBER 11"/>
    <property type="match status" value="1"/>
</dbReference>
<dbReference type="InterPro" id="IPR036291">
    <property type="entry name" value="NAD(P)-bd_dom_sf"/>
</dbReference>
<dbReference type="Gene3D" id="3.40.50.720">
    <property type="entry name" value="NAD(P)-binding Rossmann-like Domain"/>
    <property type="match status" value="1"/>
</dbReference>
<dbReference type="FunFam" id="3.40.50.720:FF:000047">
    <property type="entry name" value="NADP-dependent L-serine/L-allo-threonine dehydrogenase"/>
    <property type="match status" value="1"/>
</dbReference>
<sequence>MDLPENTSSTTRPLVMITGASAGIGAEIARIFSKAGYPLLLLARRDSKLHELGLPNTVCCSADVRDREAVLRAIGEGEKRFGPIDLLVNNAGISRLARLDDQDPEQWQDLIDINVLGVLNCMHSILPAMKARRHGTIVNISSIAGRKVYPFHDVYGGTKHFVHAVSEGVRGASAEYNVRVMTVSPGITKSEIDKTITDPAAFAVWSKDRDHMDGGIDAIHVANTILFAYQLPQSVNLQEMTLTATAQSY</sequence>
<reference evidence="4 7" key="2">
    <citation type="submission" date="2019-09" db="EMBL/GenBank/DDBJ databases">
        <title>Taxonomic organization of the family Brucellaceae based on a phylogenomic approach.</title>
        <authorList>
            <person name="Leclercq S."/>
            <person name="Cloeckaert A."/>
            <person name="Zygmunt M.S."/>
        </authorList>
    </citation>
    <scope>NUCLEOTIDE SEQUENCE [LARGE SCALE GENOMIC DNA]</scope>
    <source>
        <strain evidence="4 7">LUP23</strain>
    </source>
</reference>
<evidence type="ECO:0000256" key="1">
    <source>
        <dbReference type="ARBA" id="ARBA00006484"/>
    </source>
</evidence>
<dbReference type="PRINTS" id="PR00081">
    <property type="entry name" value="GDHRDH"/>
</dbReference>
<dbReference type="SUPFAM" id="SSF51735">
    <property type="entry name" value="NAD(P)-binding Rossmann-fold domains"/>
    <property type="match status" value="1"/>
</dbReference>
<gene>
    <name evidence="5" type="ORF">CES86_3564</name>
    <name evidence="4" type="ORF">F9L03_15455</name>
</gene>
<dbReference type="Proteomes" id="UP000435957">
    <property type="component" value="Unassembled WGS sequence"/>
</dbReference>
<dbReference type="EMBL" id="WBWF01000011">
    <property type="protein sequence ID" value="KAB2702884.1"/>
    <property type="molecule type" value="Genomic_DNA"/>
</dbReference>
<organism evidence="5 6">
    <name type="scientific">Brucella lupini</name>
    <dbReference type="NCBI Taxonomy" id="255457"/>
    <lineage>
        <taxon>Bacteria</taxon>
        <taxon>Pseudomonadati</taxon>
        <taxon>Pseudomonadota</taxon>
        <taxon>Alphaproteobacteria</taxon>
        <taxon>Hyphomicrobiales</taxon>
        <taxon>Brucellaceae</taxon>
        <taxon>Brucella/Ochrobactrum group</taxon>
        <taxon>Brucella</taxon>
    </lineage>
</organism>
<dbReference type="Pfam" id="PF00106">
    <property type="entry name" value="adh_short"/>
    <property type="match status" value="1"/>
</dbReference>
<dbReference type="PANTHER" id="PTHR43115:SF4">
    <property type="entry name" value="DEHYDROGENASE_REDUCTASE SDR FAMILY MEMBER 11"/>
    <property type="match status" value="1"/>
</dbReference>
<evidence type="ECO:0000313" key="4">
    <source>
        <dbReference type="EMBL" id="KAB2702884.1"/>
    </source>
</evidence>
<keyword evidence="2" id="KW-0560">Oxidoreductase</keyword>
<dbReference type="Proteomes" id="UP000216363">
    <property type="component" value="Unassembled WGS sequence"/>
</dbReference>